<keyword evidence="2" id="KW-1185">Reference proteome</keyword>
<accession>A0A1C3XD48</accession>
<protein>
    <submittedName>
        <fullName evidence="1">Uncharacterized protein</fullName>
    </submittedName>
</protein>
<evidence type="ECO:0000313" key="2">
    <source>
        <dbReference type="Proteomes" id="UP000199435"/>
    </source>
</evidence>
<organism evidence="1 2">
    <name type="scientific">Rhizobium miluonense</name>
    <dbReference type="NCBI Taxonomy" id="411945"/>
    <lineage>
        <taxon>Bacteria</taxon>
        <taxon>Pseudomonadati</taxon>
        <taxon>Pseudomonadota</taxon>
        <taxon>Alphaproteobacteria</taxon>
        <taxon>Hyphomicrobiales</taxon>
        <taxon>Rhizobiaceae</taxon>
        <taxon>Rhizobium/Agrobacterium group</taxon>
        <taxon>Rhizobium</taxon>
    </lineage>
</organism>
<proteinExistence type="predicted"/>
<dbReference type="Proteomes" id="UP000199435">
    <property type="component" value="Unassembled WGS sequence"/>
</dbReference>
<evidence type="ECO:0000313" key="1">
    <source>
        <dbReference type="EMBL" id="SCB50168.1"/>
    </source>
</evidence>
<dbReference type="AlphaFoldDB" id="A0A1C3XD48"/>
<feature type="non-terminal residue" evidence="1">
    <location>
        <position position="277"/>
    </location>
</feature>
<dbReference type="EMBL" id="FMAH01000084">
    <property type="protein sequence ID" value="SCB50168.1"/>
    <property type="molecule type" value="Genomic_DNA"/>
</dbReference>
<name>A0A1C3XD48_9HYPH</name>
<sequence length="277" mass="30336">MLRAHTTGTERRYRAVAAVETDGEWRMFLPFPRKSIQHTAVVGSDRLVCISDQAEVCLIDIASRREIARYSLEAGRPYEIFVASDAAFIIAHNRSRVGLPRSSNATWYSHDFVVFSAADLGVIFRGNSVQLSDQGLSGRIETKRDEADPLGDVDKVGSQISFGLILMSVFKSLGIGFSRRLFQRRRGTNMLPIAGRGGIETTVDQTLMRGLNTAGPWFVSGLPLSHMARVAVSGSQNHNEGCPDRPPRPTISSVMELNLSPLYLAPLRQAAFVGGMG</sequence>
<gene>
    <name evidence="1" type="ORF">GA0061102_108411</name>
</gene>
<reference evidence="2" key="1">
    <citation type="submission" date="2016-08" db="EMBL/GenBank/DDBJ databases">
        <authorList>
            <person name="Varghese N."/>
            <person name="Submissions Spin"/>
        </authorList>
    </citation>
    <scope>NUCLEOTIDE SEQUENCE [LARGE SCALE GENOMIC DNA]</scope>
    <source>
        <strain evidence="2">HAMBI 2971</strain>
    </source>
</reference>